<organism evidence="1 2">
    <name type="scientific">Modicella reniformis</name>
    <dbReference type="NCBI Taxonomy" id="1440133"/>
    <lineage>
        <taxon>Eukaryota</taxon>
        <taxon>Fungi</taxon>
        <taxon>Fungi incertae sedis</taxon>
        <taxon>Mucoromycota</taxon>
        <taxon>Mortierellomycotina</taxon>
        <taxon>Mortierellomycetes</taxon>
        <taxon>Mortierellales</taxon>
        <taxon>Mortierellaceae</taxon>
        <taxon>Modicella</taxon>
    </lineage>
</organism>
<evidence type="ECO:0000313" key="1">
    <source>
        <dbReference type="EMBL" id="KAF9992536.1"/>
    </source>
</evidence>
<dbReference type="Proteomes" id="UP000749646">
    <property type="component" value="Unassembled WGS sequence"/>
</dbReference>
<comment type="caution">
    <text evidence="1">The sequence shown here is derived from an EMBL/GenBank/DDBJ whole genome shotgun (WGS) entry which is preliminary data.</text>
</comment>
<keyword evidence="2" id="KW-1185">Reference proteome</keyword>
<dbReference type="OrthoDB" id="2290029at2759"/>
<dbReference type="EMBL" id="JAAAHW010002160">
    <property type="protein sequence ID" value="KAF9992536.1"/>
    <property type="molecule type" value="Genomic_DNA"/>
</dbReference>
<sequence length="167" mass="18876">KTLGDNEVAAQETARCKIWGGSGRIMNSFQVQFARDVSRRQQSAIWQEPVETDFRVQRLKFKHGVQSVQFSQYDKESAERISFSGSGVEYSVAMDFEEDVIRSCTYPYYTQYAHPASTCMYLVSRIYEDFVVSRGANPARTGPEQTQGRICALEAFGFPVETIISPA</sequence>
<protein>
    <submittedName>
        <fullName evidence="1">Uncharacterized protein</fullName>
    </submittedName>
</protein>
<proteinExistence type="predicted"/>
<feature type="non-terminal residue" evidence="1">
    <location>
        <position position="1"/>
    </location>
</feature>
<name>A0A9P6SRH2_9FUNG</name>
<accession>A0A9P6SRH2</accession>
<dbReference type="AlphaFoldDB" id="A0A9P6SRH2"/>
<evidence type="ECO:0000313" key="2">
    <source>
        <dbReference type="Proteomes" id="UP000749646"/>
    </source>
</evidence>
<reference evidence="1" key="1">
    <citation type="journal article" date="2020" name="Fungal Divers.">
        <title>Resolving the Mortierellaceae phylogeny through synthesis of multi-gene phylogenetics and phylogenomics.</title>
        <authorList>
            <person name="Vandepol N."/>
            <person name="Liber J."/>
            <person name="Desiro A."/>
            <person name="Na H."/>
            <person name="Kennedy M."/>
            <person name="Barry K."/>
            <person name="Grigoriev I.V."/>
            <person name="Miller A.N."/>
            <person name="O'Donnell K."/>
            <person name="Stajich J.E."/>
            <person name="Bonito G."/>
        </authorList>
    </citation>
    <scope>NUCLEOTIDE SEQUENCE</scope>
    <source>
        <strain evidence="1">MES-2147</strain>
    </source>
</reference>
<gene>
    <name evidence="1" type="ORF">BGZ65_012117</name>
</gene>